<dbReference type="AlphaFoldDB" id="A0A9X3FAG6"/>
<dbReference type="Proteomes" id="UP001145087">
    <property type="component" value="Unassembled WGS sequence"/>
</dbReference>
<organism evidence="2 3">
    <name type="scientific">Draconibacterium aestuarii</name>
    <dbReference type="NCBI Taxonomy" id="2998507"/>
    <lineage>
        <taxon>Bacteria</taxon>
        <taxon>Pseudomonadati</taxon>
        <taxon>Bacteroidota</taxon>
        <taxon>Bacteroidia</taxon>
        <taxon>Marinilabiliales</taxon>
        <taxon>Prolixibacteraceae</taxon>
        <taxon>Draconibacterium</taxon>
    </lineage>
</organism>
<name>A0A9X3FAG6_9BACT</name>
<dbReference type="CDD" id="cd09620">
    <property type="entry name" value="CBM9_like_3"/>
    <property type="match status" value="1"/>
</dbReference>
<reference evidence="2" key="1">
    <citation type="submission" date="2022-11" db="EMBL/GenBank/DDBJ databases">
        <title>Marilongibacter aestuarii gen. nov., sp. nov., isolated from tidal flat sediment.</title>
        <authorList>
            <person name="Jiayan W."/>
        </authorList>
    </citation>
    <scope>NUCLEOTIDE SEQUENCE</scope>
    <source>
        <strain evidence="2">Z1-6</strain>
    </source>
</reference>
<proteinExistence type="predicted"/>
<feature type="domain" description="Carbohydrate-binding" evidence="1">
    <location>
        <begin position="50"/>
        <end position="201"/>
    </location>
</feature>
<dbReference type="PANTHER" id="PTHR35532:SF5">
    <property type="entry name" value="CARBOHYDRATE-BINDING DOMAIN-CONTAINING PROTEIN"/>
    <property type="match status" value="1"/>
</dbReference>
<protein>
    <submittedName>
        <fullName evidence="2">Carbohydrate-binding family 9-like protein</fullName>
    </submittedName>
</protein>
<dbReference type="PANTHER" id="PTHR35532">
    <property type="entry name" value="SIMILAR TO POLYHYDROXYALKANOATE DEPOLYMERASE"/>
    <property type="match status" value="1"/>
</dbReference>
<dbReference type="GO" id="GO:0016052">
    <property type="term" value="P:carbohydrate catabolic process"/>
    <property type="evidence" value="ECO:0007669"/>
    <property type="project" value="InterPro"/>
</dbReference>
<comment type="caution">
    <text evidence="2">The sequence shown here is derived from an EMBL/GenBank/DDBJ whole genome shotgun (WGS) entry which is preliminary data.</text>
</comment>
<dbReference type="Gene3D" id="2.60.40.1190">
    <property type="match status" value="1"/>
</dbReference>
<evidence type="ECO:0000313" key="2">
    <source>
        <dbReference type="EMBL" id="MCY1723513.1"/>
    </source>
</evidence>
<dbReference type="GO" id="GO:0030246">
    <property type="term" value="F:carbohydrate binding"/>
    <property type="evidence" value="ECO:0007669"/>
    <property type="project" value="InterPro"/>
</dbReference>
<evidence type="ECO:0000313" key="3">
    <source>
        <dbReference type="Proteomes" id="UP001145087"/>
    </source>
</evidence>
<dbReference type="InterPro" id="IPR010502">
    <property type="entry name" value="Carb-bd_dom_fam9"/>
</dbReference>
<dbReference type="RefSeq" id="WP_343335839.1">
    <property type="nucleotide sequence ID" value="NZ_JAPOHD010000069.1"/>
</dbReference>
<gene>
    <name evidence="2" type="ORF">OU798_24390</name>
</gene>
<dbReference type="EMBL" id="JAPOHD010000069">
    <property type="protein sequence ID" value="MCY1723513.1"/>
    <property type="molecule type" value="Genomic_DNA"/>
</dbReference>
<sequence length="369" mass="43138">MKFWRILVVIVLPFMLTSVVGAQDLWRGFEHLFTPARNYVVYKAIDKIDIDGRNDEKSWKHAKWSEYFIDIEGDKQPVPTYRTRMKMLWDDTHLYILAELEEPHIWAYYDKNDMIVFHENDFEVFIDPTRDTHNYYEFEVNARNTLFDLFLNKPYRIGGSANIEWDAEGFVSAVHIDGTLNDPSDEDKKWTVEMAIPFSSLSFDGDFVQPTADDVWKINFSRVEWHTEIVDGKYVRKKDETTQKVLPENNWVWSEQGVVNMHFPERWGLLQFSGNPVNGKKQMFQLPTEEAWAKYLWLIYYKQQAYRGKHGSYAKKLTDLDISSSGNENGIGYKLSLSNETNSFAATLKTEDGLIISINGQGLFKVLDK</sequence>
<accession>A0A9X3FAG6</accession>
<keyword evidence="3" id="KW-1185">Reference proteome</keyword>
<dbReference type="SUPFAM" id="SSF49344">
    <property type="entry name" value="CBD9-like"/>
    <property type="match status" value="1"/>
</dbReference>
<dbReference type="Pfam" id="PF06452">
    <property type="entry name" value="CBM9_1"/>
    <property type="match status" value="1"/>
</dbReference>
<evidence type="ECO:0000259" key="1">
    <source>
        <dbReference type="Pfam" id="PF06452"/>
    </source>
</evidence>
<dbReference type="GO" id="GO:0004553">
    <property type="term" value="F:hydrolase activity, hydrolyzing O-glycosyl compounds"/>
    <property type="evidence" value="ECO:0007669"/>
    <property type="project" value="InterPro"/>
</dbReference>